<dbReference type="EMBL" id="LR797283">
    <property type="protein sequence ID" value="CAB4199466.1"/>
    <property type="molecule type" value="Genomic_DNA"/>
</dbReference>
<proteinExistence type="predicted"/>
<name>A0A6J5PDD1_9CAUD</name>
<evidence type="ECO:0000313" key="3">
    <source>
        <dbReference type="EMBL" id="CAB4199466.1"/>
    </source>
</evidence>
<dbReference type="EMBL" id="LR796314">
    <property type="protein sequence ID" value="CAB4136244.1"/>
    <property type="molecule type" value="Genomic_DNA"/>
</dbReference>
<accession>A0A6J5PDD1</accession>
<gene>
    <name evidence="3" type="ORF">UFOVP1334_43</name>
    <name evidence="1" type="ORF">UFOVP296_36</name>
    <name evidence="2" type="ORF">UFOVP912_11</name>
</gene>
<protein>
    <submittedName>
        <fullName evidence="2">Uncharacterized protein</fullName>
    </submittedName>
</protein>
<evidence type="ECO:0000313" key="2">
    <source>
        <dbReference type="EMBL" id="CAB4169859.1"/>
    </source>
</evidence>
<dbReference type="EMBL" id="LR796853">
    <property type="protein sequence ID" value="CAB4169859.1"/>
    <property type="molecule type" value="Genomic_DNA"/>
</dbReference>
<reference evidence="2" key="1">
    <citation type="submission" date="2020-05" db="EMBL/GenBank/DDBJ databases">
        <authorList>
            <person name="Chiriac C."/>
            <person name="Salcher M."/>
            <person name="Ghai R."/>
            <person name="Kavagutti S V."/>
        </authorList>
    </citation>
    <scope>NUCLEOTIDE SEQUENCE</scope>
</reference>
<sequence length="124" mass="13936">MTSAVGKIKKLYESHEIDGSLTEDVRAHMETGCVFSGPDFFLVGRPVDSSASIELIGNPKHTFPQETCDAWYVWLGAGDAKSLMELAPYRLPLVGFARRGGRLRWHSWDRLQAALSLDERRKKT</sequence>
<evidence type="ECO:0000313" key="1">
    <source>
        <dbReference type="EMBL" id="CAB4136244.1"/>
    </source>
</evidence>
<organism evidence="2">
    <name type="scientific">uncultured Caudovirales phage</name>
    <dbReference type="NCBI Taxonomy" id="2100421"/>
    <lineage>
        <taxon>Viruses</taxon>
        <taxon>Duplodnaviria</taxon>
        <taxon>Heunggongvirae</taxon>
        <taxon>Uroviricota</taxon>
        <taxon>Caudoviricetes</taxon>
        <taxon>Peduoviridae</taxon>
        <taxon>Maltschvirus</taxon>
        <taxon>Maltschvirus maltsch</taxon>
    </lineage>
</organism>